<organism evidence="15 16">
    <name type="scientific">Betta splendens</name>
    <name type="common">Siamese fighting fish</name>
    <dbReference type="NCBI Taxonomy" id="158456"/>
    <lineage>
        <taxon>Eukaryota</taxon>
        <taxon>Metazoa</taxon>
        <taxon>Chordata</taxon>
        <taxon>Craniata</taxon>
        <taxon>Vertebrata</taxon>
        <taxon>Euteleostomi</taxon>
        <taxon>Actinopterygii</taxon>
        <taxon>Neopterygii</taxon>
        <taxon>Teleostei</taxon>
        <taxon>Neoteleostei</taxon>
        <taxon>Acanthomorphata</taxon>
        <taxon>Anabantaria</taxon>
        <taxon>Anabantiformes</taxon>
        <taxon>Anabantoidei</taxon>
        <taxon>Osphronemidae</taxon>
        <taxon>Betta</taxon>
    </lineage>
</organism>
<feature type="compositionally biased region" description="Polar residues" evidence="12">
    <location>
        <begin position="1011"/>
        <end position="1036"/>
    </location>
</feature>
<dbReference type="Pfam" id="PF00787">
    <property type="entry name" value="PX"/>
    <property type="match status" value="1"/>
</dbReference>
<feature type="compositionally biased region" description="Basic and acidic residues" evidence="12">
    <location>
        <begin position="657"/>
        <end position="671"/>
    </location>
</feature>
<dbReference type="GO" id="GO:0035091">
    <property type="term" value="F:phosphatidylinositol binding"/>
    <property type="evidence" value="ECO:0007669"/>
    <property type="project" value="InterPro"/>
</dbReference>
<feature type="compositionally biased region" description="Polar residues" evidence="12">
    <location>
        <begin position="925"/>
        <end position="937"/>
    </location>
</feature>
<dbReference type="SMART" id="SM00326">
    <property type="entry name" value="SH3"/>
    <property type="match status" value="5"/>
</dbReference>
<feature type="region of interest" description="Disordered" evidence="12">
    <location>
        <begin position="712"/>
        <end position="837"/>
    </location>
</feature>
<dbReference type="InterPro" id="IPR035454">
    <property type="entry name" value="SH3PXD2A_SH3_5"/>
</dbReference>
<keyword evidence="6" id="KW-0597">Phosphoprotein</keyword>
<dbReference type="FunFam" id="2.30.30.40:FF:000059">
    <property type="entry name" value="SH3 and PX domain-containing protein 2A"/>
    <property type="match status" value="1"/>
</dbReference>
<dbReference type="RefSeq" id="XP_055358469.1">
    <property type="nucleotide sequence ID" value="XM_055502494.1"/>
</dbReference>
<feature type="domain" description="SH3" evidence="13">
    <location>
        <begin position="460"/>
        <end position="519"/>
    </location>
</feature>
<dbReference type="InterPro" id="IPR001452">
    <property type="entry name" value="SH3_domain"/>
</dbReference>
<keyword evidence="5" id="KW-0963">Cytoplasm</keyword>
<evidence type="ECO:0000259" key="13">
    <source>
        <dbReference type="PROSITE" id="PS50002"/>
    </source>
</evidence>
<feature type="region of interest" description="Disordered" evidence="12">
    <location>
        <begin position="898"/>
        <end position="969"/>
    </location>
</feature>
<dbReference type="RefSeq" id="XP_055358468.1">
    <property type="nucleotide sequence ID" value="XM_055502493.1"/>
</dbReference>
<dbReference type="FunFam" id="2.30.30.40:FF:000141">
    <property type="entry name" value="SH3 and PX domain-containing protein 2A"/>
    <property type="match status" value="1"/>
</dbReference>
<dbReference type="FunFam" id="2.30.30.40:FF:000031">
    <property type="entry name" value="SH3 and PX domain-containing protein 2A"/>
    <property type="match status" value="1"/>
</dbReference>
<dbReference type="OrthoDB" id="10255964at2759"/>
<keyword evidence="7" id="KW-0677">Repeat</keyword>
<accession>A0A9W2X9C0</accession>
<evidence type="ECO:0000256" key="4">
    <source>
        <dbReference type="ARBA" id="ARBA00022443"/>
    </source>
</evidence>
<feature type="compositionally biased region" description="Polar residues" evidence="12">
    <location>
        <begin position="957"/>
        <end position="969"/>
    </location>
</feature>
<evidence type="ECO:0000256" key="2">
    <source>
        <dbReference type="ARBA" id="ARBA00004496"/>
    </source>
</evidence>
<dbReference type="FunFam" id="3.30.1520.10:FF:000005">
    <property type="entry name" value="SH3 and PX domain-containing protein 2B"/>
    <property type="match status" value="1"/>
</dbReference>
<protein>
    <recommendedName>
        <fullName evidence="10">SH3 and PX domain-containing protein 2A</fullName>
    </recommendedName>
</protein>
<dbReference type="GO" id="GO:0042554">
    <property type="term" value="P:superoxide anion generation"/>
    <property type="evidence" value="ECO:0007669"/>
    <property type="project" value="TreeGrafter"/>
</dbReference>
<feature type="region of interest" description="Disordered" evidence="12">
    <location>
        <begin position="523"/>
        <end position="700"/>
    </location>
</feature>
<evidence type="ECO:0000259" key="14">
    <source>
        <dbReference type="PROSITE" id="PS50195"/>
    </source>
</evidence>
<dbReference type="GeneID" id="114870815"/>
<dbReference type="CDD" id="cd12020">
    <property type="entry name" value="SH3_Tks5_5"/>
    <property type="match status" value="1"/>
</dbReference>
<feature type="domain" description="PX" evidence="14">
    <location>
        <begin position="4"/>
        <end position="128"/>
    </location>
</feature>
<feature type="compositionally biased region" description="Low complexity" evidence="12">
    <location>
        <begin position="614"/>
        <end position="629"/>
    </location>
</feature>
<feature type="compositionally biased region" description="Low complexity" evidence="12">
    <location>
        <begin position="1037"/>
        <end position="1049"/>
    </location>
</feature>
<evidence type="ECO:0000256" key="7">
    <source>
        <dbReference type="ARBA" id="ARBA00022737"/>
    </source>
</evidence>
<evidence type="ECO:0000256" key="8">
    <source>
        <dbReference type="ARBA" id="ARBA00022949"/>
    </source>
</evidence>
<comment type="similarity">
    <text evidence="3">Belongs to the SH3PXD2 family.</text>
</comment>
<dbReference type="InterPro" id="IPR036871">
    <property type="entry name" value="PX_dom_sf"/>
</dbReference>
<gene>
    <name evidence="16 17" type="primary">sh3pxd2ab</name>
</gene>
<dbReference type="PROSITE" id="PS50195">
    <property type="entry name" value="PX"/>
    <property type="match status" value="1"/>
</dbReference>
<dbReference type="InterPro" id="IPR035453">
    <property type="entry name" value="SH3PXD2A_SH3_4"/>
</dbReference>
<dbReference type="Gene3D" id="3.30.1520.10">
    <property type="entry name" value="Phox-like domain"/>
    <property type="match status" value="1"/>
</dbReference>
<feature type="domain" description="SH3" evidence="13">
    <location>
        <begin position="1069"/>
        <end position="1130"/>
    </location>
</feature>
<dbReference type="SUPFAM" id="SSF50044">
    <property type="entry name" value="SH3-domain"/>
    <property type="match status" value="5"/>
</dbReference>
<evidence type="ECO:0000256" key="11">
    <source>
        <dbReference type="PROSITE-ProRule" id="PRU00192"/>
    </source>
</evidence>
<dbReference type="GO" id="GO:0005737">
    <property type="term" value="C:cytoplasm"/>
    <property type="evidence" value="ECO:0007669"/>
    <property type="project" value="UniProtKB-SubCell"/>
</dbReference>
<feature type="region of interest" description="Disordered" evidence="12">
    <location>
        <begin position="395"/>
        <end position="421"/>
    </location>
</feature>
<evidence type="ECO:0000313" key="15">
    <source>
        <dbReference type="Proteomes" id="UP000515150"/>
    </source>
</evidence>
<dbReference type="GO" id="GO:0016176">
    <property type="term" value="F:superoxide-generating NADPH oxidase activator activity"/>
    <property type="evidence" value="ECO:0007669"/>
    <property type="project" value="TreeGrafter"/>
</dbReference>
<feature type="compositionally biased region" description="Low complexity" evidence="12">
    <location>
        <begin position="721"/>
        <end position="731"/>
    </location>
</feature>
<keyword evidence="4 11" id="KW-0728">SH3 domain</keyword>
<dbReference type="InterPro" id="IPR035450">
    <property type="entry name" value="SH3PXD2A_SH3_1"/>
</dbReference>
<keyword evidence="9" id="KW-0966">Cell projection</keyword>
<feature type="compositionally biased region" description="Polar residues" evidence="12">
    <location>
        <begin position="989"/>
        <end position="1002"/>
    </location>
</feature>
<evidence type="ECO:0000313" key="17">
    <source>
        <dbReference type="RefSeq" id="XP_055358469.1"/>
    </source>
</evidence>
<dbReference type="AlphaFoldDB" id="A0A9W2X9C0"/>
<dbReference type="InterPro" id="IPR035452">
    <property type="entry name" value="SH3PXD2A_SH3_2"/>
</dbReference>
<keyword evidence="15" id="KW-1185">Reference proteome</keyword>
<dbReference type="InterPro" id="IPR036028">
    <property type="entry name" value="SH3-like_dom_sf"/>
</dbReference>
<proteinExistence type="inferred from homology"/>
<feature type="domain" description="SH3" evidence="13">
    <location>
        <begin position="181"/>
        <end position="240"/>
    </location>
</feature>
<dbReference type="InterPro" id="IPR051228">
    <property type="entry name" value="NADPH_Oxidase/PX-Domain"/>
</dbReference>
<dbReference type="CTD" id="567923"/>
<feature type="region of interest" description="Disordered" evidence="12">
    <location>
        <begin position="989"/>
        <end position="1049"/>
    </location>
</feature>
<feature type="compositionally biased region" description="Polar residues" evidence="12">
    <location>
        <begin position="903"/>
        <end position="917"/>
    </location>
</feature>
<keyword evidence="8" id="KW-0965">Cell junction</keyword>
<dbReference type="PANTHER" id="PTHR15706:SF2">
    <property type="entry name" value="SH3 AND PX DOMAIN-CONTAINING PROTEIN 2A"/>
    <property type="match status" value="1"/>
</dbReference>
<dbReference type="CDD" id="cd06888">
    <property type="entry name" value="PX_FISH"/>
    <property type="match status" value="1"/>
</dbReference>
<dbReference type="Pfam" id="PF07653">
    <property type="entry name" value="SH3_2"/>
    <property type="match status" value="2"/>
</dbReference>
<evidence type="ECO:0000256" key="1">
    <source>
        <dbReference type="ARBA" id="ARBA00004188"/>
    </source>
</evidence>
<feature type="compositionally biased region" description="Basic and acidic residues" evidence="12">
    <location>
        <begin position="734"/>
        <end position="744"/>
    </location>
</feature>
<dbReference type="CDD" id="cd12019">
    <property type="entry name" value="SH3_Tks5_4"/>
    <property type="match status" value="1"/>
</dbReference>
<dbReference type="SMART" id="SM00312">
    <property type="entry name" value="PX"/>
    <property type="match status" value="1"/>
</dbReference>
<dbReference type="CDD" id="cd12077">
    <property type="entry name" value="SH3_Tks5_2"/>
    <property type="match status" value="1"/>
</dbReference>
<dbReference type="SUPFAM" id="SSF64268">
    <property type="entry name" value="PX domain"/>
    <property type="match status" value="1"/>
</dbReference>
<evidence type="ECO:0000313" key="16">
    <source>
        <dbReference type="RefSeq" id="XP_055358468.1"/>
    </source>
</evidence>
<feature type="region of interest" description="Disordered" evidence="12">
    <location>
        <begin position="434"/>
        <end position="458"/>
    </location>
</feature>
<dbReference type="InterPro" id="IPR037961">
    <property type="entry name" value="SH3PXD2_PX"/>
</dbReference>
<name>A0A9W2X9C0_BETSP</name>
<dbReference type="InterPro" id="IPR001683">
    <property type="entry name" value="PX_dom"/>
</dbReference>
<evidence type="ECO:0000256" key="9">
    <source>
        <dbReference type="ARBA" id="ARBA00023273"/>
    </source>
</evidence>
<dbReference type="Pfam" id="PF00018">
    <property type="entry name" value="SH3_1"/>
    <property type="match status" value="3"/>
</dbReference>
<evidence type="ECO:0000256" key="10">
    <source>
        <dbReference type="ARBA" id="ARBA00072115"/>
    </source>
</evidence>
<dbReference type="Gene3D" id="2.30.30.40">
    <property type="entry name" value="SH3 Domains"/>
    <property type="match status" value="5"/>
</dbReference>
<feature type="compositionally biased region" description="Low complexity" evidence="12">
    <location>
        <begin position="745"/>
        <end position="756"/>
    </location>
</feature>
<evidence type="ECO:0000256" key="3">
    <source>
        <dbReference type="ARBA" id="ARBA00009628"/>
    </source>
</evidence>
<comment type="subcellular location">
    <subcellularLocation>
        <location evidence="1">Cell projection</location>
        <location evidence="1">Podosome</location>
    </subcellularLocation>
    <subcellularLocation>
        <location evidence="2">Cytoplasm</location>
    </subcellularLocation>
</comment>
<feature type="compositionally biased region" description="Basic and acidic residues" evidence="12">
    <location>
        <begin position="602"/>
        <end position="613"/>
    </location>
</feature>
<feature type="compositionally biased region" description="Low complexity" evidence="12">
    <location>
        <begin position="804"/>
        <end position="825"/>
    </location>
</feature>
<evidence type="ECO:0000256" key="5">
    <source>
        <dbReference type="ARBA" id="ARBA00022490"/>
    </source>
</evidence>
<dbReference type="CDD" id="cd12074">
    <property type="entry name" value="SH3_Tks5_1"/>
    <property type="match status" value="1"/>
</dbReference>
<dbReference type="PANTHER" id="PTHR15706">
    <property type="entry name" value="SH3 MULTIPLE DOMAIN"/>
    <property type="match status" value="1"/>
</dbReference>
<dbReference type="Proteomes" id="UP000515150">
    <property type="component" value="Chromosome 15"/>
</dbReference>
<sequence length="1130" mass="125436">MQLRAVLDVNVVDVQKRRNPSKHYVYLVNVTYSDSTSHAIYRRYSKFFDLQMRILDKFPIEGGQKDPKKRIIPFLPGKVLFRRSHIRDVAVRRLKHLDNYCKALMKLPSHISQSEEVLKFFETKSEDLNPPTENVQGTRAVCSVLPWEEYCSSSVLWVTSKQGRDCGSGKRKSGLDASDPMLLEQYVVVANYEKQEPAEISLQAGELVDVIEKSESGWWFVNTAEEQGWVPATYLNSHSGTRDDLELGASKAGEVTKRHKAHLKRLDRRWTLGGVISRQQSREEKYVTVQSYSSEGKDEIAFEKGVIVEVIQKNLEGWWFIRYQDKEGWAPASYLKKVKDDFSPRKKTVTGPVEIIGNIMEISNLLNKKALSEKDVQTELGPESPQVARKEISLPIPCADSSPPNSPQDGKSKAEPASPAVARIAPHRVEIGSPVLRQKPPPRRDATLGFQLPSPPEPPTVEAEYYTIADFQSCISDGISFNGGQKAEVIEKNSGGWWYVQIGEKEGWAPCSYIDKRKKPNLNRRTSTLCRPKVPPPAPPVKKQDSVETAPPSSPGSEAPESPVSPGRPAYEEPEYDVPAIGDLDLESEFEFLRGEGSLVDGKNEDTSSEKGSHLSSKPSPASSLHSASFKMGESFEDGHEAEREADGDEECIYENDGFRPFRETPERQYSRESNSSKTNVLSETGKTANLTSGGWRLAGNKLKIDLNGSSFSTKAEEASSPKSASTESTPDLSRPKKDQEESKMSSSTKSSCKLKPVVRPKPQLAKASSAEKMDISTLRRQLRPTGQLKNGTKAKGEDSETASVVSSEDSFSSQSTSDLSSIYSKGSRGDSDLEGCNLYRTTDPYKKVQETELSFPAGVEVEVLEKQESGWWYIRWGDSEGWAPTYYLEPVKQLDNMAGSESDGTPTKPGSLSKSNSLEKNEQRVQALNNINQNLRKVTPPIPSKPPGGLSKPTGLFSSYKQNSTKQQQIVRPQSVFISAPIREGCSPVSSLRRNESLNSTDHPRASPTVRRNASFGTVPRNLTPNNLAFPNRNRSGTGSSESLGLTSQKNALPVSTVKPKPHIIHNNLREVYVSIADYHGDEETMGFPEGTSLEVLERNPNGWWYCKVLDNGGPRKGWVPSNYLEKKH</sequence>
<dbReference type="FunFam" id="2.30.30.40:FF:000042">
    <property type="entry name" value="SH3 and PX domain-containing protein 2A"/>
    <property type="match status" value="1"/>
</dbReference>
<feature type="compositionally biased region" description="Polar residues" evidence="12">
    <location>
        <begin position="672"/>
        <end position="693"/>
    </location>
</feature>
<dbReference type="PROSITE" id="PS50002">
    <property type="entry name" value="SH3"/>
    <property type="match status" value="5"/>
</dbReference>
<reference evidence="16 17" key="1">
    <citation type="submission" date="2025-04" db="UniProtKB">
        <authorList>
            <consortium name="RefSeq"/>
        </authorList>
    </citation>
    <scope>IDENTIFICATION</scope>
</reference>
<evidence type="ECO:0000256" key="12">
    <source>
        <dbReference type="SAM" id="MobiDB-lite"/>
    </source>
</evidence>
<dbReference type="GO" id="GO:0002102">
    <property type="term" value="C:podosome"/>
    <property type="evidence" value="ECO:0007669"/>
    <property type="project" value="UniProtKB-SubCell"/>
</dbReference>
<feature type="domain" description="SH3" evidence="13">
    <location>
        <begin position="281"/>
        <end position="340"/>
    </location>
</feature>
<dbReference type="FunFam" id="2.30.30.40:FF:000020">
    <property type="entry name" value="SH3 and PX domain-containing protein 2A"/>
    <property type="match status" value="1"/>
</dbReference>
<evidence type="ECO:0000256" key="6">
    <source>
        <dbReference type="ARBA" id="ARBA00022553"/>
    </source>
</evidence>
<feature type="domain" description="SH3" evidence="13">
    <location>
        <begin position="835"/>
        <end position="894"/>
    </location>
</feature>
<feature type="compositionally biased region" description="Low complexity" evidence="12">
    <location>
        <begin position="555"/>
        <end position="567"/>
    </location>
</feature>